<evidence type="ECO:0000313" key="2">
    <source>
        <dbReference type="EMBL" id="OPH61834.1"/>
    </source>
</evidence>
<dbReference type="STRING" id="1469647.BC351_00920"/>
<accession>A0A1V4HSB6</accession>
<evidence type="ECO:0000313" key="3">
    <source>
        <dbReference type="Proteomes" id="UP000190626"/>
    </source>
</evidence>
<name>A0A1V4HSB6_9BACL</name>
<comment type="caution">
    <text evidence="2">The sequence shown here is derived from an EMBL/GenBank/DDBJ whole genome shotgun (WGS) entry which is preliminary data.</text>
</comment>
<reference evidence="3" key="1">
    <citation type="submission" date="2016-07" db="EMBL/GenBank/DDBJ databases">
        <authorList>
            <person name="Florea S."/>
            <person name="Webb J.S."/>
            <person name="Jaromczyk J."/>
            <person name="Schardl C.L."/>
        </authorList>
    </citation>
    <scope>NUCLEOTIDE SEQUENCE [LARGE SCALE GENOMIC DNA]</scope>
    <source>
        <strain evidence="3">CY1</strain>
    </source>
</reference>
<proteinExistence type="predicted"/>
<feature type="region of interest" description="Disordered" evidence="1">
    <location>
        <begin position="343"/>
        <end position="375"/>
    </location>
</feature>
<dbReference type="Proteomes" id="UP000190626">
    <property type="component" value="Unassembled WGS sequence"/>
</dbReference>
<gene>
    <name evidence="2" type="ORF">BC351_00920</name>
</gene>
<evidence type="ECO:0000256" key="1">
    <source>
        <dbReference type="SAM" id="MobiDB-lite"/>
    </source>
</evidence>
<protein>
    <submittedName>
        <fullName evidence="2">Uncharacterized protein</fullName>
    </submittedName>
</protein>
<organism evidence="2 3">
    <name type="scientific">Paenibacillus ferrarius</name>
    <dbReference type="NCBI Taxonomy" id="1469647"/>
    <lineage>
        <taxon>Bacteria</taxon>
        <taxon>Bacillati</taxon>
        <taxon>Bacillota</taxon>
        <taxon>Bacilli</taxon>
        <taxon>Bacillales</taxon>
        <taxon>Paenibacillaceae</taxon>
        <taxon>Paenibacillus</taxon>
    </lineage>
</organism>
<sequence length="375" mass="42772">MHMADNKYKINKGKYHTGKEFVNSNHFIGKIKPVKNKNESTDSWEDVPYFRLEEDGKKKVLEFILETALSNDIKVKLTGKEQPYAYPYSSKHKKADKVAWADRFDKSKYPDDTYHLIDPDWDKIDKLKEIVVTDGWVEVKGKYNPYEFENEQQQTIKGVSRQIGYLNPIIDGKVLVNGKLEVIKSQGKEITYVCDFESPDFVEVNTYNMQIGIKSTYQEEDKSTKVNGVFLSYGKERSEPRDVEMTVYYNETTDGSKPLADAFATLNPLDFIEVIGVDNNRATFAYVDVESSMEENDPFNDVGTDVGSTKKKRVVNGDKKGLEVTGFVKQSLMRGLLTEEEVTKSVSTQANDPFVTETSKETDPFATNEEFDPFA</sequence>
<dbReference type="EMBL" id="MBTG01000001">
    <property type="protein sequence ID" value="OPH61834.1"/>
    <property type="molecule type" value="Genomic_DNA"/>
</dbReference>
<dbReference type="AlphaFoldDB" id="A0A1V4HSB6"/>
<keyword evidence="3" id="KW-1185">Reference proteome</keyword>